<reference evidence="1 2" key="1">
    <citation type="journal article" date="2020" name="Mol. Biol. Evol.">
        <title>Distinct Expression and Methylation Patterns for Genes with Different Fates following a Single Whole-Genome Duplication in Flowering Plants.</title>
        <authorList>
            <person name="Shi T."/>
            <person name="Rahmani R.S."/>
            <person name="Gugger P.F."/>
            <person name="Wang M."/>
            <person name="Li H."/>
            <person name="Zhang Y."/>
            <person name="Li Z."/>
            <person name="Wang Q."/>
            <person name="Van de Peer Y."/>
            <person name="Marchal K."/>
            <person name="Chen J."/>
        </authorList>
    </citation>
    <scope>NUCLEOTIDE SEQUENCE [LARGE SCALE GENOMIC DNA]</scope>
    <source>
        <tissue evidence="1">Leaf</tissue>
    </source>
</reference>
<dbReference type="EMBL" id="DUZY01000004">
    <property type="protein sequence ID" value="DAD35555.1"/>
    <property type="molecule type" value="Genomic_DNA"/>
</dbReference>
<sequence>MLHLPTLNTQIPTSAKFKDAKTRLKFPTYWVLSSILVAYAQPYGTGMKMAIHGSPITAIGSRKQRAS</sequence>
<organism evidence="1 2">
    <name type="scientific">Nelumbo nucifera</name>
    <name type="common">Sacred lotus</name>
    <dbReference type="NCBI Taxonomy" id="4432"/>
    <lineage>
        <taxon>Eukaryota</taxon>
        <taxon>Viridiplantae</taxon>
        <taxon>Streptophyta</taxon>
        <taxon>Embryophyta</taxon>
        <taxon>Tracheophyta</taxon>
        <taxon>Spermatophyta</taxon>
        <taxon>Magnoliopsida</taxon>
        <taxon>Proteales</taxon>
        <taxon>Nelumbonaceae</taxon>
        <taxon>Nelumbo</taxon>
    </lineage>
</organism>
<keyword evidence="2" id="KW-1185">Reference proteome</keyword>
<protein>
    <submittedName>
        <fullName evidence="1">Uncharacterized protein</fullName>
    </submittedName>
</protein>
<evidence type="ECO:0000313" key="2">
    <source>
        <dbReference type="Proteomes" id="UP000607653"/>
    </source>
</evidence>
<dbReference type="AlphaFoldDB" id="A0A822YWN5"/>
<comment type="caution">
    <text evidence="1">The sequence shown here is derived from an EMBL/GenBank/DDBJ whole genome shotgun (WGS) entry which is preliminary data.</text>
</comment>
<evidence type="ECO:0000313" key="1">
    <source>
        <dbReference type="EMBL" id="DAD35555.1"/>
    </source>
</evidence>
<accession>A0A822YWN5</accession>
<proteinExistence type="predicted"/>
<name>A0A822YWN5_NELNU</name>
<gene>
    <name evidence="1" type="ORF">HUJ06_006195</name>
</gene>
<dbReference type="Proteomes" id="UP000607653">
    <property type="component" value="Unassembled WGS sequence"/>
</dbReference>